<dbReference type="HOGENOM" id="CLU_083680_0_0_1"/>
<dbReference type="Proteomes" id="UP000010094">
    <property type="component" value="Chromosome VIII"/>
</dbReference>
<evidence type="ECO:0000256" key="1">
    <source>
        <dbReference type="SAM" id="Phobius"/>
    </source>
</evidence>
<feature type="transmembrane region" description="Helical" evidence="1">
    <location>
        <begin position="118"/>
        <end position="139"/>
    </location>
</feature>
<organism evidence="2 3">
    <name type="scientific">Encephalitozoon romaleae (strain SJ-2008)</name>
    <name type="common">Microsporidian parasite</name>
    <dbReference type="NCBI Taxonomy" id="1178016"/>
    <lineage>
        <taxon>Eukaryota</taxon>
        <taxon>Fungi</taxon>
        <taxon>Fungi incertae sedis</taxon>
        <taxon>Microsporidia</taxon>
        <taxon>Unikaryonidae</taxon>
        <taxon>Encephalitozoon</taxon>
    </lineage>
</organism>
<dbReference type="GeneID" id="20521797"/>
<keyword evidence="1" id="KW-0812">Transmembrane</keyword>
<evidence type="ECO:0000313" key="2">
    <source>
        <dbReference type="EMBL" id="AFN83481.1"/>
    </source>
</evidence>
<dbReference type="AlphaFoldDB" id="I6ZUT4"/>
<dbReference type="OrthoDB" id="2189795at2759"/>
<keyword evidence="1" id="KW-1133">Transmembrane helix</keyword>
<protein>
    <submittedName>
        <fullName evidence="2">Uncharacterized protein</fullName>
    </submittedName>
</protein>
<accession>I6ZUT4</accession>
<dbReference type="EMBL" id="CP003525">
    <property type="protein sequence ID" value="AFN83481.1"/>
    <property type="molecule type" value="Genomic_DNA"/>
</dbReference>
<proteinExistence type="predicted"/>
<keyword evidence="1" id="KW-0472">Membrane</keyword>
<dbReference type="VEuPathDB" id="MicrosporidiaDB:EROM_080610"/>
<reference evidence="2 3" key="1">
    <citation type="journal article" date="2012" name="Proc. Natl. Acad. Sci. U.S.A.">
        <title>Gain and loss of multiple functionally related, horizontally transferred genes in the reduced genomes of two microsporidian parasites.</title>
        <authorList>
            <person name="Pombert J.-F."/>
            <person name="Selman M."/>
            <person name="Burki F."/>
            <person name="Bardell F.T."/>
            <person name="Farinelli L."/>
            <person name="Solter L.F."/>
            <person name="Whitman D.W."/>
            <person name="Weiss L.M."/>
            <person name="Corradi N."/>
            <person name="Keeling P.J."/>
        </authorList>
    </citation>
    <scope>NUCLEOTIDE SEQUENCE [LARGE SCALE GENOMIC DNA]</scope>
    <source>
        <strain evidence="2 3">SJ-2008</strain>
    </source>
</reference>
<evidence type="ECO:0000313" key="3">
    <source>
        <dbReference type="Proteomes" id="UP000010094"/>
    </source>
</evidence>
<dbReference type="RefSeq" id="XP_009264978.1">
    <property type="nucleotide sequence ID" value="XM_009266703.1"/>
</dbReference>
<dbReference type="KEGG" id="ero:EROM_080610"/>
<sequence length="289" mass="33248">MKVQKTIELIKRSYGQPILFHRLHCHLAYILGKSNPLHEVLDDWSRMLIFSATRNRGQNQGLEGKILSFLKEIRPPMNDKETRLKLWIVLYYMRSRSPSQANHLVIFELVSNFMGDSAFVDGLILSILCGVITCSNFGLERNKKLRNDTIVYLLEVIKGKSLDGLNRAIALPCYIDHGIEPPSLRDLSIGNDVQTLIVLENVCFYAKYSKSVEFVKRIVPDKVSFVDCLKRFISRSFCVDKREDSECTIADGVIESFSILDDIRKAYKEARDKKKFVSKIIEFTMELDK</sequence>
<keyword evidence="3" id="KW-1185">Reference proteome</keyword>
<gene>
    <name evidence="2" type="ordered locus">EROM_080610</name>
</gene>
<name>I6ZUT4_ENCRO</name>